<evidence type="ECO:0000256" key="3">
    <source>
        <dbReference type="ARBA" id="ARBA00022692"/>
    </source>
</evidence>
<dbReference type="InterPro" id="IPR051790">
    <property type="entry name" value="Cytochrome_c-biogenesis_DsbD"/>
</dbReference>
<proteinExistence type="inferred from homology"/>
<dbReference type="RefSeq" id="WP_079588498.1">
    <property type="nucleotide sequence ID" value="NZ_FUYN01000001.1"/>
</dbReference>
<reference evidence="9" key="1">
    <citation type="submission" date="2017-02" db="EMBL/GenBank/DDBJ databases">
        <authorList>
            <person name="Varghese N."/>
            <person name="Submissions S."/>
        </authorList>
    </citation>
    <scope>NUCLEOTIDE SEQUENCE [LARGE SCALE GENOMIC DNA]</scope>
    <source>
        <strain evidence="9">ATCC 35199</strain>
    </source>
</reference>
<dbReference type="AlphaFoldDB" id="A0A1T4ZYB9"/>
<dbReference type="PANTHER" id="PTHR31272">
    <property type="entry name" value="CYTOCHROME C-TYPE BIOGENESIS PROTEIN HI_1454-RELATED"/>
    <property type="match status" value="1"/>
</dbReference>
<feature type="transmembrane region" description="Helical" evidence="6">
    <location>
        <begin position="212"/>
        <end position="231"/>
    </location>
</feature>
<dbReference type="PANTHER" id="PTHR31272:SF6">
    <property type="entry name" value="CYTOCHROME C-TYPE BIOGENESIS CCDA-LIKE CHLOROPLASTIC PROTEIN"/>
    <property type="match status" value="1"/>
</dbReference>
<accession>A0A1T4ZYB9</accession>
<evidence type="ECO:0000256" key="4">
    <source>
        <dbReference type="ARBA" id="ARBA00022989"/>
    </source>
</evidence>
<keyword evidence="5 6" id="KW-0472">Membrane</keyword>
<comment type="similarity">
    <text evidence="2">Belongs to the DsbD family.</text>
</comment>
<evidence type="ECO:0000256" key="1">
    <source>
        <dbReference type="ARBA" id="ARBA00004141"/>
    </source>
</evidence>
<evidence type="ECO:0000256" key="6">
    <source>
        <dbReference type="SAM" id="Phobius"/>
    </source>
</evidence>
<dbReference type="Proteomes" id="UP000243406">
    <property type="component" value="Unassembled WGS sequence"/>
</dbReference>
<keyword evidence="4 6" id="KW-1133">Transmembrane helix</keyword>
<name>A0A1T4ZYB9_9FIRM</name>
<comment type="subcellular location">
    <subcellularLocation>
        <location evidence="1">Membrane</location>
        <topology evidence="1">Multi-pass membrane protein</topology>
    </subcellularLocation>
</comment>
<protein>
    <submittedName>
        <fullName evidence="8">Cytochrome c biogenesis protein CcdA</fullName>
    </submittedName>
</protein>
<dbReference type="OrthoDB" id="9809733at2"/>
<dbReference type="GO" id="GO:0016020">
    <property type="term" value="C:membrane"/>
    <property type="evidence" value="ECO:0007669"/>
    <property type="project" value="UniProtKB-SubCell"/>
</dbReference>
<sequence length="232" mass="24873">MDAVLQMFSAFMLEHIYMAVPIAFLAGVISAFSPCVLTTIPLVIGYMGNSKISDRKKGLLYSLVFTLGLSITFIALGFLTAYVGMIFSGYGKLIYLVLAFIMIGSSLNILGIINFKKQENACSIEEKPVRKGLFGIFTLGLFGGFAASPCATPVLAAILSFVASRGNPVLGVFMLMAYSIGNSILVILAGVSVSTLNSLVTQPKYIKLANNLKNILAVFILFAGLYVFYLAV</sequence>
<organism evidence="8 9">
    <name type="scientific">Acetoanaerobium noterae</name>
    <dbReference type="NCBI Taxonomy" id="745369"/>
    <lineage>
        <taxon>Bacteria</taxon>
        <taxon>Bacillati</taxon>
        <taxon>Bacillota</taxon>
        <taxon>Clostridia</taxon>
        <taxon>Peptostreptococcales</taxon>
        <taxon>Filifactoraceae</taxon>
        <taxon>Acetoanaerobium</taxon>
    </lineage>
</organism>
<dbReference type="EMBL" id="FUYN01000001">
    <property type="protein sequence ID" value="SKB27517.1"/>
    <property type="molecule type" value="Genomic_DNA"/>
</dbReference>
<dbReference type="Pfam" id="PF02683">
    <property type="entry name" value="DsbD_TM"/>
    <property type="match status" value="1"/>
</dbReference>
<keyword evidence="9" id="KW-1185">Reference proteome</keyword>
<dbReference type="GO" id="GO:0017004">
    <property type="term" value="P:cytochrome complex assembly"/>
    <property type="evidence" value="ECO:0007669"/>
    <property type="project" value="InterPro"/>
</dbReference>
<feature type="domain" description="Cytochrome C biogenesis protein transmembrane" evidence="7">
    <location>
        <begin position="18"/>
        <end position="225"/>
    </location>
</feature>
<keyword evidence="3 6" id="KW-0812">Transmembrane</keyword>
<feature type="transmembrane region" description="Helical" evidence="6">
    <location>
        <begin position="20"/>
        <end position="47"/>
    </location>
</feature>
<evidence type="ECO:0000313" key="9">
    <source>
        <dbReference type="Proteomes" id="UP000243406"/>
    </source>
</evidence>
<feature type="transmembrane region" description="Helical" evidence="6">
    <location>
        <begin position="93"/>
        <end position="113"/>
    </location>
</feature>
<evidence type="ECO:0000256" key="2">
    <source>
        <dbReference type="ARBA" id="ARBA00006143"/>
    </source>
</evidence>
<feature type="transmembrane region" description="Helical" evidence="6">
    <location>
        <begin position="175"/>
        <end position="200"/>
    </location>
</feature>
<evidence type="ECO:0000313" key="8">
    <source>
        <dbReference type="EMBL" id="SKB27517.1"/>
    </source>
</evidence>
<gene>
    <name evidence="8" type="ORF">SAMN02745120_0522</name>
</gene>
<feature type="transmembrane region" description="Helical" evidence="6">
    <location>
        <begin position="133"/>
        <end position="163"/>
    </location>
</feature>
<feature type="transmembrane region" description="Helical" evidence="6">
    <location>
        <begin position="59"/>
        <end position="87"/>
    </location>
</feature>
<evidence type="ECO:0000259" key="7">
    <source>
        <dbReference type="Pfam" id="PF02683"/>
    </source>
</evidence>
<evidence type="ECO:0000256" key="5">
    <source>
        <dbReference type="ARBA" id="ARBA00023136"/>
    </source>
</evidence>
<dbReference type="InterPro" id="IPR003834">
    <property type="entry name" value="Cyt_c_assmbl_TM_dom"/>
</dbReference>